<evidence type="ECO:0000259" key="5">
    <source>
        <dbReference type="Pfam" id="PF00535"/>
    </source>
</evidence>
<feature type="domain" description="Glycosyltransferase 2-like" evidence="5">
    <location>
        <begin position="51"/>
        <end position="213"/>
    </location>
</feature>
<dbReference type="PANTHER" id="PTHR43630:SF1">
    <property type="entry name" value="POLY-BETA-1,6-N-ACETYL-D-GLUCOSAMINE SYNTHASE"/>
    <property type="match status" value="1"/>
</dbReference>
<proteinExistence type="inferred from homology"/>
<feature type="transmembrane region" description="Helical" evidence="4">
    <location>
        <begin position="6"/>
        <end position="28"/>
    </location>
</feature>
<dbReference type="SUPFAM" id="SSF53448">
    <property type="entry name" value="Nucleotide-diphospho-sugar transferases"/>
    <property type="match status" value="1"/>
</dbReference>
<sequence>MYLVVFMICAFIVFYTYLGYGMLIYFLARWFPYKSITIPELNAQEFPAVTLFIAAYNEAEIIEEKMANSLALDYPTNRLKIFWVIDGSTDASEEILRKYTNVKVLYSPERRGKTAAINHGMAHVEDPIVVFTDANCMLNKEALKRIVKQFEDPTIGCVSGEKRIAFQQDDTVSSKGESAYWKYESFLKEKDFVYYSGVGAAGELFAIRTVYFEEMPENTLLDDFMLSMRIAQKGLRIAYTPDAYAVERGSSNMEEESKRKQRIAAGGWQSIGRLLPLLNFFVYGKLSFQYVSHRVLRWSIAPIALIVLLPISWLLAGEHGRSLINVFTVILYMQMAFYLCAVVGYLSRNQTQVSKVFFIPYYFVFMNANVLMGIWYLINSTGGVWEKSKRK</sequence>
<dbReference type="AlphaFoldDB" id="A0A4R3VMX1"/>
<feature type="transmembrane region" description="Helical" evidence="4">
    <location>
        <begin position="358"/>
        <end position="378"/>
    </location>
</feature>
<keyword evidence="7" id="KW-1185">Reference proteome</keyword>
<evidence type="ECO:0000313" key="6">
    <source>
        <dbReference type="EMBL" id="TCV08032.1"/>
    </source>
</evidence>
<comment type="similarity">
    <text evidence="1">Belongs to the glycosyltransferase 2 family.</text>
</comment>
<comment type="caution">
    <text evidence="6">The sequence shown here is derived from an EMBL/GenBank/DDBJ whole genome shotgun (WGS) entry which is preliminary data.</text>
</comment>
<protein>
    <submittedName>
        <fullName evidence="6">Cellulose synthase/poly-beta-1,6-N-acetylglucosamine synthase-like glycosyltransferase</fullName>
    </submittedName>
</protein>
<keyword evidence="2" id="KW-0328">Glycosyltransferase</keyword>
<reference evidence="6 7" key="1">
    <citation type="submission" date="2019-03" db="EMBL/GenBank/DDBJ databases">
        <title>Genomic Encyclopedia of Type Strains, Phase IV (KMG-IV): sequencing the most valuable type-strain genomes for metagenomic binning, comparative biology and taxonomic classification.</title>
        <authorList>
            <person name="Goeker M."/>
        </authorList>
    </citation>
    <scope>NUCLEOTIDE SEQUENCE [LARGE SCALE GENOMIC DNA]</scope>
    <source>
        <strain evidence="6 7">DSM 22362</strain>
    </source>
</reference>
<dbReference type="CDD" id="cd06439">
    <property type="entry name" value="CESA_like_1"/>
    <property type="match status" value="1"/>
</dbReference>
<evidence type="ECO:0000256" key="2">
    <source>
        <dbReference type="ARBA" id="ARBA00022676"/>
    </source>
</evidence>
<evidence type="ECO:0000256" key="4">
    <source>
        <dbReference type="SAM" id="Phobius"/>
    </source>
</evidence>
<dbReference type="PANTHER" id="PTHR43630">
    <property type="entry name" value="POLY-BETA-1,6-N-ACETYL-D-GLUCOSAMINE SYNTHASE"/>
    <property type="match status" value="1"/>
</dbReference>
<name>A0A4R3VMX1_9SPHI</name>
<keyword evidence="4" id="KW-1133">Transmembrane helix</keyword>
<keyword evidence="3 6" id="KW-0808">Transferase</keyword>
<feature type="transmembrane region" description="Helical" evidence="4">
    <location>
        <begin position="322"/>
        <end position="346"/>
    </location>
</feature>
<dbReference type="Proteomes" id="UP000295197">
    <property type="component" value="Unassembled WGS sequence"/>
</dbReference>
<keyword evidence="4" id="KW-0472">Membrane</keyword>
<accession>A0A4R3VMX1</accession>
<dbReference type="Gene3D" id="3.90.550.10">
    <property type="entry name" value="Spore Coat Polysaccharide Biosynthesis Protein SpsA, Chain A"/>
    <property type="match status" value="1"/>
</dbReference>
<dbReference type="Pfam" id="PF00535">
    <property type="entry name" value="Glycos_transf_2"/>
    <property type="match status" value="1"/>
</dbReference>
<dbReference type="GO" id="GO:0016757">
    <property type="term" value="F:glycosyltransferase activity"/>
    <property type="evidence" value="ECO:0007669"/>
    <property type="project" value="UniProtKB-KW"/>
</dbReference>
<evidence type="ECO:0000256" key="1">
    <source>
        <dbReference type="ARBA" id="ARBA00006739"/>
    </source>
</evidence>
<feature type="transmembrane region" description="Helical" evidence="4">
    <location>
        <begin position="295"/>
        <end position="316"/>
    </location>
</feature>
<organism evidence="6 7">
    <name type="scientific">Sphingobacterium alimentarium</name>
    <dbReference type="NCBI Taxonomy" id="797292"/>
    <lineage>
        <taxon>Bacteria</taxon>
        <taxon>Pseudomonadati</taxon>
        <taxon>Bacteroidota</taxon>
        <taxon>Sphingobacteriia</taxon>
        <taxon>Sphingobacteriales</taxon>
        <taxon>Sphingobacteriaceae</taxon>
        <taxon>Sphingobacterium</taxon>
    </lineage>
</organism>
<dbReference type="InterPro" id="IPR029044">
    <property type="entry name" value="Nucleotide-diphossugar_trans"/>
</dbReference>
<dbReference type="EMBL" id="SMBZ01000049">
    <property type="protein sequence ID" value="TCV08032.1"/>
    <property type="molecule type" value="Genomic_DNA"/>
</dbReference>
<evidence type="ECO:0000313" key="7">
    <source>
        <dbReference type="Proteomes" id="UP000295197"/>
    </source>
</evidence>
<evidence type="ECO:0000256" key="3">
    <source>
        <dbReference type="ARBA" id="ARBA00022679"/>
    </source>
</evidence>
<dbReference type="InterPro" id="IPR001173">
    <property type="entry name" value="Glyco_trans_2-like"/>
</dbReference>
<dbReference type="OrthoDB" id="9801954at2"/>
<gene>
    <name evidence="6" type="ORF">EDC17_104918</name>
</gene>
<keyword evidence="4" id="KW-0812">Transmembrane</keyword>